<dbReference type="AlphaFoldDB" id="A0A2V4EBU2"/>
<reference evidence="2 3" key="1">
    <citation type="submission" date="2018-05" db="EMBL/GenBank/DDBJ databases">
        <title>Reference genomes for bee gut microbiota database.</title>
        <authorList>
            <person name="Ellegaard K.M."/>
        </authorList>
    </citation>
    <scope>NUCLEOTIDE SEQUENCE [LARGE SCALE GENOMIC DNA]</scope>
    <source>
        <strain evidence="2 3">ESL0177</strain>
    </source>
</reference>
<dbReference type="InterPro" id="IPR048130">
    <property type="entry name" value="T6SS_ExIF-like"/>
</dbReference>
<keyword evidence="1" id="KW-1133">Transmembrane helix</keyword>
<feature type="transmembrane region" description="Helical" evidence="1">
    <location>
        <begin position="139"/>
        <end position="159"/>
    </location>
</feature>
<proteinExistence type="predicted"/>
<dbReference type="NCBIfam" id="NF041560">
    <property type="entry name" value="T6SS_Burk_ExIF"/>
    <property type="match status" value="1"/>
</dbReference>
<accession>A0A2V4EBU2</accession>
<comment type="caution">
    <text evidence="2">The sequence shown here is derived from an EMBL/GenBank/DDBJ whole genome shotgun (WGS) entry which is preliminary data.</text>
</comment>
<dbReference type="RefSeq" id="WP_110422902.1">
    <property type="nucleotide sequence ID" value="NZ_QGLP01000004.1"/>
</dbReference>
<dbReference type="EMBL" id="QGLP01000004">
    <property type="protein sequence ID" value="PXZ05797.1"/>
    <property type="molecule type" value="Genomic_DNA"/>
</dbReference>
<protein>
    <submittedName>
        <fullName evidence="2">Uncharacterized protein</fullName>
    </submittedName>
</protein>
<evidence type="ECO:0000313" key="2">
    <source>
        <dbReference type="EMBL" id="PXZ05797.1"/>
    </source>
</evidence>
<organism evidence="2 3">
    <name type="scientific">Gilliamella apicola</name>
    <dbReference type="NCBI Taxonomy" id="1196095"/>
    <lineage>
        <taxon>Bacteria</taxon>
        <taxon>Pseudomonadati</taxon>
        <taxon>Pseudomonadota</taxon>
        <taxon>Gammaproteobacteria</taxon>
        <taxon>Orbales</taxon>
        <taxon>Orbaceae</taxon>
        <taxon>Gilliamella</taxon>
    </lineage>
</organism>
<keyword evidence="1" id="KW-0812">Transmembrane</keyword>
<sequence length="279" mass="32102">MSDHYQIITGIVSELEIFDTEQQFLKTRKLAGLPALGLFFLGDVVAAASQLNTTDSNEEAAEFLNSVQYFRCKMGSNIIEGIFCRVFFNNGDQVEVVVEPRSDGSYFAYALRRLIDHRLWLHPWATKGTKAVNKSALKFAVLLASFFLIGITISDLISIPISKYSSFFRDSFIVTIILYFSFILFVYFLHKRFSGKDSHIADKNFAALGYADPKQVDMEAEFYKFYAYRDENLPNFYVDINSAQYKQQPPEGAKWVTFYREAPPIPEYIKVIRTEDYDE</sequence>
<name>A0A2V4EBU2_9GAMM</name>
<evidence type="ECO:0000256" key="1">
    <source>
        <dbReference type="SAM" id="Phobius"/>
    </source>
</evidence>
<feature type="transmembrane region" description="Helical" evidence="1">
    <location>
        <begin position="171"/>
        <end position="189"/>
    </location>
</feature>
<keyword evidence="1" id="KW-0472">Membrane</keyword>
<dbReference type="Proteomes" id="UP000247483">
    <property type="component" value="Unassembled WGS sequence"/>
</dbReference>
<evidence type="ECO:0000313" key="3">
    <source>
        <dbReference type="Proteomes" id="UP000247483"/>
    </source>
</evidence>
<gene>
    <name evidence="2" type="ORF">DKK79_03740</name>
</gene>